<keyword evidence="14" id="KW-1185">Reference proteome</keyword>
<keyword evidence="4" id="KW-0130">Cell adhesion</keyword>
<feature type="chain" id="PRO_5045943672" evidence="11">
    <location>
        <begin position="18"/>
        <end position="721"/>
    </location>
</feature>
<keyword evidence="2 10" id="KW-0812">Transmembrane</keyword>
<evidence type="ECO:0000256" key="11">
    <source>
        <dbReference type="SAM" id="SignalP"/>
    </source>
</evidence>
<feature type="region of interest" description="Disordered" evidence="9">
    <location>
        <begin position="634"/>
        <end position="721"/>
    </location>
</feature>
<sequence length="721" mass="80229">MSLLLFLLSLLLDGSQGQMEKYFLQVQTIVKAQEGLCIFVPCSFFSPGQRWNNRIPAYGYWFKDIRRVSLTYPVATNNKVKELDWEAQERFQLLGDVPQKDCSLLIKDVQWRDSARYFFRMERGNEKYSFKEGFTLQVEALTQKPDIFIPEILEPGQPVAIFCLFSWTSNQCPAPSFSWMGDAVSFQESIPHTSNYSALSIIPGPQHHDTELTCHLDFSRKSTQRTVRLRVAYAPRSLAISIFRDNVSELHENPSHLEVQQGQSLRLLCTADSQPPAALSWVLENRVLSWSSPVGSRTLALELPWVKAGDAGHYTCQAENRLGAQQHALDLSVLLLEIVSNGTSLPVLEGQSLCLVCVAHSNPPASVSWAWATRTPIPTQSSESGMLELPLVQREHEGEFTCAAQNPLGAQHISLSLSVHYPPRMATPSCSWEAKGLHCSCSSRAWPAPSLRWRLGERLLEGNSSNASFAVTSSSLGPWVNSSLSLLEKPGPSLWLSCESRNIHGAQTTSVLLLPDKDSSTAFSKGAVLGFGVTALLAFCLIVIMGWNMDILGEGWNMDVLGEGWNMDVLGEGWDMAVLGEGRWNRVYRSGDYSLSMKTLQKKGTQEETSRPKLSRGSTILDYINVVPKTRSLAQNWKAKPDTPSGSSPLDAHSPKPKKQQKDPHFPSPGFPDPISSSQTPVSENNPEELHYAALNFTHLRPRETQNPQDTYSDYAEVRVH</sequence>
<protein>
    <submittedName>
        <fullName evidence="13">Sialic acid-binding Ig-like lectin 10</fullName>
    </submittedName>
</protein>
<evidence type="ECO:0000256" key="1">
    <source>
        <dbReference type="ARBA" id="ARBA00004479"/>
    </source>
</evidence>
<evidence type="ECO:0000256" key="2">
    <source>
        <dbReference type="ARBA" id="ARBA00022692"/>
    </source>
</evidence>
<dbReference type="Pfam" id="PF07679">
    <property type="entry name" value="I-set"/>
    <property type="match status" value="1"/>
</dbReference>
<dbReference type="Proteomes" id="UP001623349">
    <property type="component" value="Unassembled WGS sequence"/>
</dbReference>
<evidence type="ECO:0000256" key="3">
    <source>
        <dbReference type="ARBA" id="ARBA00022734"/>
    </source>
</evidence>
<comment type="caution">
    <text evidence="13">The sequence shown here is derived from an EMBL/GenBank/DDBJ whole genome shotgun (WGS) entry which is preliminary data.</text>
</comment>
<dbReference type="InterPro" id="IPR003599">
    <property type="entry name" value="Ig_sub"/>
</dbReference>
<dbReference type="Pfam" id="PF07686">
    <property type="entry name" value="V-set"/>
    <property type="match status" value="1"/>
</dbReference>
<comment type="subcellular location">
    <subcellularLocation>
        <location evidence="1">Membrane</location>
        <topology evidence="1">Single-pass type I membrane protein</topology>
    </subcellularLocation>
</comment>
<gene>
    <name evidence="13" type="ORF">APTSU1_000720800</name>
</gene>
<evidence type="ECO:0000256" key="9">
    <source>
        <dbReference type="SAM" id="MobiDB-lite"/>
    </source>
</evidence>
<feature type="transmembrane region" description="Helical" evidence="10">
    <location>
        <begin position="527"/>
        <end position="548"/>
    </location>
</feature>
<evidence type="ECO:0000256" key="4">
    <source>
        <dbReference type="ARBA" id="ARBA00022889"/>
    </source>
</evidence>
<evidence type="ECO:0000256" key="5">
    <source>
        <dbReference type="ARBA" id="ARBA00022989"/>
    </source>
</evidence>
<dbReference type="InterPro" id="IPR051036">
    <property type="entry name" value="SIGLEC"/>
</dbReference>
<dbReference type="InterPro" id="IPR013106">
    <property type="entry name" value="Ig_V-set"/>
</dbReference>
<name>A0ABQ0EY75_APOSI</name>
<dbReference type="PANTHER" id="PTHR12035">
    <property type="entry name" value="SIALIC ACID BINDING IMMUNOGLOBULIN-LIKE LECTIN"/>
    <property type="match status" value="1"/>
</dbReference>
<feature type="domain" description="Ig-like" evidence="12">
    <location>
        <begin position="336"/>
        <end position="418"/>
    </location>
</feature>
<dbReference type="PROSITE" id="PS50835">
    <property type="entry name" value="IG_LIKE"/>
    <property type="match status" value="3"/>
</dbReference>
<dbReference type="InterPro" id="IPR013783">
    <property type="entry name" value="Ig-like_fold"/>
</dbReference>
<evidence type="ECO:0000256" key="8">
    <source>
        <dbReference type="ARBA" id="ARBA00038361"/>
    </source>
</evidence>
<dbReference type="PANTHER" id="PTHR12035:SF115">
    <property type="entry name" value="SIALIC ACID-BINDING IG-LIKE LECTIN 10"/>
    <property type="match status" value="1"/>
</dbReference>
<evidence type="ECO:0000259" key="12">
    <source>
        <dbReference type="PROSITE" id="PS50835"/>
    </source>
</evidence>
<proteinExistence type="inferred from homology"/>
<evidence type="ECO:0000256" key="6">
    <source>
        <dbReference type="ARBA" id="ARBA00023136"/>
    </source>
</evidence>
<organism evidence="13 14">
    <name type="scientific">Apodemus speciosus</name>
    <name type="common">Large Japanese field mouse</name>
    <dbReference type="NCBI Taxonomy" id="105296"/>
    <lineage>
        <taxon>Eukaryota</taxon>
        <taxon>Metazoa</taxon>
        <taxon>Chordata</taxon>
        <taxon>Craniata</taxon>
        <taxon>Vertebrata</taxon>
        <taxon>Euteleostomi</taxon>
        <taxon>Mammalia</taxon>
        <taxon>Eutheria</taxon>
        <taxon>Euarchontoglires</taxon>
        <taxon>Glires</taxon>
        <taxon>Rodentia</taxon>
        <taxon>Myomorpha</taxon>
        <taxon>Muroidea</taxon>
        <taxon>Muridae</taxon>
        <taxon>Murinae</taxon>
        <taxon>Apodemus</taxon>
    </lineage>
</organism>
<feature type="signal peptide" evidence="11">
    <location>
        <begin position="1"/>
        <end position="17"/>
    </location>
</feature>
<dbReference type="InterPro" id="IPR013098">
    <property type="entry name" value="Ig_I-set"/>
</dbReference>
<accession>A0ABQ0EY75</accession>
<dbReference type="Pfam" id="PF13927">
    <property type="entry name" value="Ig_3"/>
    <property type="match status" value="1"/>
</dbReference>
<evidence type="ECO:0000256" key="7">
    <source>
        <dbReference type="ARBA" id="ARBA00023319"/>
    </source>
</evidence>
<comment type="similarity">
    <text evidence="8">Belongs to the immunoglobulin superfamily. SIGLEC (sialic acid binding Ig-like lectin) family.</text>
</comment>
<feature type="domain" description="Ig-like" evidence="12">
    <location>
        <begin position="235"/>
        <end position="332"/>
    </location>
</feature>
<reference evidence="13 14" key="1">
    <citation type="submission" date="2024-08" db="EMBL/GenBank/DDBJ databases">
        <title>The draft genome of Apodemus speciosus.</title>
        <authorList>
            <person name="Nabeshima K."/>
            <person name="Suzuki S."/>
            <person name="Onuma M."/>
        </authorList>
    </citation>
    <scope>NUCLEOTIDE SEQUENCE [LARGE SCALE GENOMIC DNA]</scope>
    <source>
        <strain evidence="13">IB14-021</strain>
    </source>
</reference>
<keyword evidence="11" id="KW-0732">Signal</keyword>
<keyword evidence="7" id="KW-0393">Immunoglobulin domain</keyword>
<evidence type="ECO:0000313" key="13">
    <source>
        <dbReference type="EMBL" id="GAB1291977.1"/>
    </source>
</evidence>
<feature type="compositionally biased region" description="Polar residues" evidence="9">
    <location>
        <begin position="675"/>
        <end position="685"/>
    </location>
</feature>
<evidence type="ECO:0000313" key="14">
    <source>
        <dbReference type="Proteomes" id="UP001623349"/>
    </source>
</evidence>
<keyword evidence="3" id="KW-0430">Lectin</keyword>
<dbReference type="InterPro" id="IPR007110">
    <property type="entry name" value="Ig-like_dom"/>
</dbReference>
<dbReference type="SUPFAM" id="SSF48726">
    <property type="entry name" value="Immunoglobulin"/>
    <property type="match status" value="5"/>
</dbReference>
<evidence type="ECO:0000256" key="10">
    <source>
        <dbReference type="SAM" id="Phobius"/>
    </source>
</evidence>
<feature type="domain" description="Ig-like" evidence="12">
    <location>
        <begin position="145"/>
        <end position="228"/>
    </location>
</feature>
<dbReference type="Gene3D" id="2.60.40.10">
    <property type="entry name" value="Immunoglobulins"/>
    <property type="match status" value="4"/>
</dbReference>
<dbReference type="SMART" id="SM00409">
    <property type="entry name" value="IG"/>
    <property type="match status" value="4"/>
</dbReference>
<keyword evidence="6 10" id="KW-0472">Membrane</keyword>
<dbReference type="InterPro" id="IPR036179">
    <property type="entry name" value="Ig-like_dom_sf"/>
</dbReference>
<dbReference type="SMART" id="SM00408">
    <property type="entry name" value="IGc2"/>
    <property type="match status" value="2"/>
</dbReference>
<dbReference type="InterPro" id="IPR003598">
    <property type="entry name" value="Ig_sub2"/>
</dbReference>
<keyword evidence="5 10" id="KW-1133">Transmembrane helix</keyword>
<dbReference type="EMBL" id="BAAFST010000007">
    <property type="protein sequence ID" value="GAB1291977.1"/>
    <property type="molecule type" value="Genomic_DNA"/>
</dbReference>